<dbReference type="EMBL" id="UXSR01000235">
    <property type="protein sequence ID" value="VDD75725.1"/>
    <property type="molecule type" value="Genomic_DNA"/>
</dbReference>
<dbReference type="Proteomes" id="UP000267029">
    <property type="component" value="Unassembled WGS sequence"/>
</dbReference>
<organism evidence="3 4">
    <name type="scientific">Mesocestoides corti</name>
    <name type="common">Flatworm</name>
    <dbReference type="NCBI Taxonomy" id="53468"/>
    <lineage>
        <taxon>Eukaryota</taxon>
        <taxon>Metazoa</taxon>
        <taxon>Spiralia</taxon>
        <taxon>Lophotrochozoa</taxon>
        <taxon>Platyhelminthes</taxon>
        <taxon>Cestoda</taxon>
        <taxon>Eucestoda</taxon>
        <taxon>Cyclophyllidea</taxon>
        <taxon>Mesocestoididae</taxon>
        <taxon>Mesocestoides</taxon>
    </lineage>
</organism>
<protein>
    <recommendedName>
        <fullName evidence="5">Calcineurin-like phosphoesterase domain-containing protein</fullName>
    </recommendedName>
</protein>
<dbReference type="Pfam" id="PF02582">
    <property type="entry name" value="DUF155"/>
    <property type="match status" value="1"/>
</dbReference>
<proteinExistence type="predicted"/>
<accession>A0A0R3U4X8</accession>
<dbReference type="AlphaFoldDB" id="A0A0R3U4X8"/>
<evidence type="ECO:0008006" key="5">
    <source>
        <dbReference type="Google" id="ProtNLM"/>
    </source>
</evidence>
<evidence type="ECO:0000313" key="3">
    <source>
        <dbReference type="EMBL" id="VDD75725.1"/>
    </source>
</evidence>
<evidence type="ECO:0000259" key="2">
    <source>
        <dbReference type="Pfam" id="PF02582"/>
    </source>
</evidence>
<evidence type="ECO:0000259" key="1">
    <source>
        <dbReference type="Pfam" id="PF00149"/>
    </source>
</evidence>
<dbReference type="PANTHER" id="PTHR43143">
    <property type="entry name" value="METALLOPHOSPHOESTERASE, CALCINEURIN SUPERFAMILY"/>
    <property type="match status" value="1"/>
</dbReference>
<name>A0A0R3U4X8_MESCO</name>
<reference evidence="3 4" key="1">
    <citation type="submission" date="2018-10" db="EMBL/GenBank/DDBJ databases">
        <authorList>
            <consortium name="Pathogen Informatics"/>
        </authorList>
    </citation>
    <scope>NUCLEOTIDE SEQUENCE [LARGE SCALE GENOMIC DNA]</scope>
</reference>
<dbReference type="OrthoDB" id="45007at2759"/>
<dbReference type="InterPro" id="IPR029052">
    <property type="entry name" value="Metallo-depent_PP-like"/>
</dbReference>
<dbReference type="GO" id="GO:0016787">
    <property type="term" value="F:hydrolase activity"/>
    <property type="evidence" value="ECO:0007669"/>
    <property type="project" value="InterPro"/>
</dbReference>
<gene>
    <name evidence="3" type="ORF">MCOS_LOCUS1728</name>
</gene>
<dbReference type="InterPro" id="IPR004843">
    <property type="entry name" value="Calcineurin-like_PHP"/>
</dbReference>
<dbReference type="PANTHER" id="PTHR43143:SF1">
    <property type="entry name" value="SERINE_THREONINE-PROTEIN PHOSPHATASE CPPED1"/>
    <property type="match status" value="1"/>
</dbReference>
<dbReference type="InterPro" id="IPR051918">
    <property type="entry name" value="STPP_CPPED1"/>
</dbReference>
<dbReference type="InterPro" id="IPR003734">
    <property type="entry name" value="DUF155"/>
</dbReference>
<feature type="domain" description="DUF155" evidence="2">
    <location>
        <begin position="453"/>
        <end position="568"/>
    </location>
</feature>
<evidence type="ECO:0000313" key="4">
    <source>
        <dbReference type="Proteomes" id="UP000267029"/>
    </source>
</evidence>
<dbReference type="SUPFAM" id="SSF56300">
    <property type="entry name" value="Metallo-dependent phosphatases"/>
    <property type="match status" value="1"/>
</dbReference>
<keyword evidence="4" id="KW-1185">Reference proteome</keyword>
<feature type="domain" description="Calcineurin-like phosphoesterase" evidence="1">
    <location>
        <begin position="25"/>
        <end position="238"/>
    </location>
</feature>
<dbReference type="Gene3D" id="3.60.21.10">
    <property type="match status" value="1"/>
</dbReference>
<sequence>MKEGLVCVEGHCLPYNLDDQCSDYTFVQLADPQLGLLERYIEKRDPPFHWDRELALVDRAVSAINKISPRPKFVFICGDLVDAEPGNCDRRHQITDLKSSLHNLSSGLPVFVLPGNHDIGNSPCMADIEDYKSHWGDDYYTFWCGDVKYLVINSQLYWDCKNCQSAAAAQNAWLNAELSAEENAGAKQLVVFQHIPPFIKSADEDGGYFNLSKETRMDLLSKYYQAGVRLVFSGHLHYNGGGPWCPTADASGAPLEVVSSSAVGVQLGSDKPGLRLVRVSSTGISHNSPDQPPTARLPSLRPLREPAHEFAIPLTTGKFSKPKPTRLAPSYPAGDRTPTNGSVFRVCAYGIGQSINIAQVSLTVDYQTMGYTALRLPPEVANEILFLTTPGDADDPRIHRDILVFKQVFPIVQQELSFSGTCRIPSEPTYLDVEDIRLHAIPSRQDATTAESPGGYEKLVHNQALEKVAFSDALASSVKLSLLETSFDAVAVQMQPWIEKMQTGLGVFFPVSAVFRKTGELFTLRHLLNISTTISETPDFYWDRPEVEKLFQNLKSALSVQSRTNILNSKLNTCCELTEILTNHLEARHSSRLEWMIIVLILVEVIFEFQHHYERKKWSEEKECSNT</sequence>
<dbReference type="STRING" id="53468.A0A0R3U4X8"/>
<dbReference type="Pfam" id="PF00149">
    <property type="entry name" value="Metallophos"/>
    <property type="match status" value="1"/>
</dbReference>